<dbReference type="Pfam" id="PF07386">
    <property type="entry name" value="DUF1499"/>
    <property type="match status" value="1"/>
</dbReference>
<organism evidence="2 3">
    <name type="scientific">Reyranella humidisoli</name>
    <dbReference type="NCBI Taxonomy" id="2849149"/>
    <lineage>
        <taxon>Bacteria</taxon>
        <taxon>Pseudomonadati</taxon>
        <taxon>Pseudomonadota</taxon>
        <taxon>Alphaproteobacteria</taxon>
        <taxon>Hyphomicrobiales</taxon>
        <taxon>Reyranellaceae</taxon>
        <taxon>Reyranella</taxon>
    </lineage>
</organism>
<reference evidence="2 3" key="1">
    <citation type="submission" date="2021-06" db="EMBL/GenBank/DDBJ databases">
        <authorList>
            <person name="Lee D.H."/>
        </authorList>
    </citation>
    <scope>NUCLEOTIDE SEQUENCE [LARGE SCALE GENOMIC DNA]</scope>
    <source>
        <strain evidence="2 3">MMS21-HV4-11</strain>
    </source>
</reference>
<evidence type="ECO:0000313" key="2">
    <source>
        <dbReference type="EMBL" id="MBU8873372.1"/>
    </source>
</evidence>
<proteinExistence type="predicted"/>
<gene>
    <name evidence="2" type="ORF">KQ910_06325</name>
</gene>
<name>A0ABS6IFK4_9HYPH</name>
<keyword evidence="1" id="KW-1133">Transmembrane helix</keyword>
<evidence type="ECO:0000256" key="1">
    <source>
        <dbReference type="SAM" id="Phobius"/>
    </source>
</evidence>
<feature type="transmembrane region" description="Helical" evidence="1">
    <location>
        <begin position="80"/>
        <end position="101"/>
    </location>
</feature>
<keyword evidence="3" id="KW-1185">Reference proteome</keyword>
<comment type="caution">
    <text evidence="2">The sequence shown here is derived from an EMBL/GenBank/DDBJ whole genome shotgun (WGS) entry which is preliminary data.</text>
</comment>
<protein>
    <submittedName>
        <fullName evidence="2">DUF1499 domain-containing protein</fullName>
    </submittedName>
</protein>
<feature type="transmembrane region" description="Helical" evidence="1">
    <location>
        <begin position="51"/>
        <end position="68"/>
    </location>
</feature>
<keyword evidence="1" id="KW-0472">Membrane</keyword>
<evidence type="ECO:0000313" key="3">
    <source>
        <dbReference type="Proteomes" id="UP000727907"/>
    </source>
</evidence>
<feature type="transmembrane region" description="Helical" evidence="1">
    <location>
        <begin position="12"/>
        <end position="31"/>
    </location>
</feature>
<accession>A0ABS6IFK4</accession>
<dbReference type="InterPro" id="IPR010865">
    <property type="entry name" value="DUF1499"/>
</dbReference>
<dbReference type="Proteomes" id="UP000727907">
    <property type="component" value="Unassembled WGS sequence"/>
</dbReference>
<dbReference type="EMBL" id="JAHOPB010000001">
    <property type="protein sequence ID" value="MBU8873372.1"/>
    <property type="molecule type" value="Genomic_DNA"/>
</dbReference>
<dbReference type="RefSeq" id="WP_216957618.1">
    <property type="nucleotide sequence ID" value="NZ_JAHOPB010000001.1"/>
</dbReference>
<keyword evidence="1" id="KW-0812">Transmembrane</keyword>
<sequence>MFVRPTNPISHRLARIAFILATVGSLIVAVSGPLHRYLGLDIEAAIAVFRYGFYLTVAGIALGLGTMLPARPGDRRRGFVAAFLAIVIGAAGAWVPLHWFLEAQHRPAINDITTDTASPPPLVATAQLRRGAPNPPAYPKDNAAIQRAAFPDIEPVILAVPPAEAFKRVDRVATALGWEIVARVPADGRLEAIATSPWFGFRDDIVVRIRPQGPGSRIDIRSKSRIGEADLGGNAERVRTFIARLKAEI</sequence>